<dbReference type="GO" id="GO:0046760">
    <property type="term" value="P:viral budding from Golgi membrane"/>
    <property type="evidence" value="ECO:0007669"/>
    <property type="project" value="UniProtKB-UniRule"/>
</dbReference>
<protein>
    <recommendedName>
        <fullName evidence="7">Envelope small membrane protein</fullName>
        <shortName evidence="7">E protein</shortName>
        <shortName evidence="7">sM protein</shortName>
    </recommendedName>
</protein>
<keyword evidence="5 7" id="KW-1133">Transmembrane helix</keyword>
<feature type="topological domain" description="Intravirion" evidence="7">
    <location>
        <begin position="36"/>
        <end position="76"/>
    </location>
</feature>
<dbReference type="PROSITE" id="PS51926">
    <property type="entry name" value="COV_E"/>
    <property type="match status" value="1"/>
</dbReference>
<gene>
    <name evidence="7" type="primary">E</name>
</gene>
<feature type="transmembrane region" description="Helical" evidence="8">
    <location>
        <begin position="14"/>
        <end position="39"/>
    </location>
</feature>
<keyword evidence="6 7" id="KW-0472">Membrane</keyword>
<evidence type="ECO:0000256" key="4">
    <source>
        <dbReference type="ARBA" id="ARBA00022870"/>
    </source>
</evidence>
<name>A0A5J6DDR7_9ALPC</name>
<dbReference type="GO" id="GO:0019031">
    <property type="term" value="C:viral envelope"/>
    <property type="evidence" value="ECO:0007669"/>
    <property type="project" value="UniProtKB-KW"/>
</dbReference>
<keyword evidence="9" id="KW-0946">Virion</keyword>
<organism evidence="9">
    <name type="scientific">Bat alphacoronavirus</name>
    <dbReference type="NCBI Taxonomy" id="2419667"/>
    <lineage>
        <taxon>Viruses</taxon>
        <taxon>Riboviria</taxon>
        <taxon>Orthornavirae</taxon>
        <taxon>Pisuviricota</taxon>
        <taxon>Pisoniviricetes</taxon>
        <taxon>Nidovirales</taxon>
        <taxon>Cornidovirineae</taxon>
        <taxon>Coronaviridae</taxon>
        <taxon>Orthocoronavirinae</taxon>
        <taxon>Alphacoronavirus</taxon>
    </lineage>
</organism>
<reference evidence="9" key="1">
    <citation type="journal article" date="2019" name="Vector Borne Zoonotic Dis.">
        <title>First Report of Coronaviruses in Northern European Bats.</title>
        <authorList>
            <person name="Kivisto I."/>
            <person name="Tidenberg E.M."/>
            <person name="Lilley T."/>
            <person name="Suominen K."/>
            <person name="Forbes K.M."/>
            <person name="Vapalahti O."/>
            <person name="Huovilainen A."/>
            <person name="Sironen T."/>
        </authorList>
    </citation>
    <scope>NUCLEOTIDE SEQUENCE</scope>
    <source>
        <strain evidence="9">BtCoV/008_16/M.bra/FIN/2016</strain>
    </source>
</reference>
<keyword evidence="2 7" id="KW-0053">Apoptosis</keyword>
<comment type="subcellular location">
    <subcellularLocation>
        <location evidence="7">Host Golgi apparatus membrane</location>
        <topology evidence="7">Single-pass type III membrane protein</topology>
    </subcellularLocation>
    <text evidence="7">The cytoplasmic tail functions as a Golgi complex-targeting signal.</text>
</comment>
<keyword evidence="1 7" id="KW-0812">Transmembrane</keyword>
<dbReference type="GO" id="GO:0016020">
    <property type="term" value="C:membrane"/>
    <property type="evidence" value="ECO:0007669"/>
    <property type="project" value="UniProtKB-UniRule"/>
</dbReference>
<keyword evidence="4 7" id="KW-1043">Host membrane</keyword>
<dbReference type="GO" id="GO:0140975">
    <property type="term" value="P:disruption of cellular anatomical structure in another organism"/>
    <property type="evidence" value="ECO:0007669"/>
    <property type="project" value="UniProtKB-UniRule"/>
</dbReference>
<keyword evidence="9" id="KW-0261">Viral envelope protein</keyword>
<dbReference type="GO" id="GO:0044178">
    <property type="term" value="C:host cell Golgi membrane"/>
    <property type="evidence" value="ECO:0007669"/>
    <property type="project" value="UniProtKB-SubCell"/>
</dbReference>
<accession>A0A5J6DDR7</accession>
<evidence type="ECO:0000256" key="8">
    <source>
        <dbReference type="SAM" id="Phobius"/>
    </source>
</evidence>
<proteinExistence type="inferred from homology"/>
<dbReference type="InterPro" id="IPR003873">
    <property type="entry name" value="E_protein_CoV"/>
</dbReference>
<evidence type="ECO:0000256" key="3">
    <source>
        <dbReference type="ARBA" id="ARBA00022812"/>
    </source>
</evidence>
<dbReference type="EMBL" id="MN065811">
    <property type="protein sequence ID" value="QER90706.1"/>
    <property type="molecule type" value="Genomic_RNA"/>
</dbReference>
<keyword evidence="3 7" id="KW-1040">Host Golgi apparatus</keyword>
<evidence type="ECO:0000256" key="7">
    <source>
        <dbReference type="HAMAP-Rule" id="MF_04205"/>
    </source>
</evidence>
<dbReference type="InterPro" id="IPR043507">
    <property type="entry name" value="E_protein_aCoV"/>
</dbReference>
<evidence type="ECO:0000256" key="1">
    <source>
        <dbReference type="ARBA" id="ARBA00022692"/>
    </source>
</evidence>
<dbReference type="HAMAP" id="MF_04205">
    <property type="entry name" value="ALPHA_CORONA_E"/>
    <property type="match status" value="1"/>
</dbReference>
<comment type="subunit">
    <text evidence="7">Homopentamer. Interacts with membrane protein M in the budding compartment of the host cell, which is located between endoplasmic reticulum and the Golgi complex. Interacts with Nucleoprotein.</text>
</comment>
<evidence type="ECO:0000256" key="5">
    <source>
        <dbReference type="ARBA" id="ARBA00022989"/>
    </source>
</evidence>
<sequence>MLQLVNDNGLVVNVLLWLFVVFFLLIISITCIQLINLCFTCHRLCSHAVYKPVGRIYGVYKSFMRIQPLPSDILDV</sequence>
<dbReference type="Pfam" id="PF02723">
    <property type="entry name" value="CoV_E"/>
    <property type="match status" value="1"/>
</dbReference>
<feature type="topological domain" description="Virion surface" evidence="7">
    <location>
        <begin position="1"/>
        <end position="14"/>
    </location>
</feature>
<comment type="function">
    <text evidence="7">Plays a central role in virus morphogenesis and assembly. Acts as a viroporin and self-assembles in host membranes forming pentameric protein-lipid pores that allow ion transport. Also plays a role in the induction of apoptosis.</text>
</comment>
<evidence type="ECO:0000256" key="2">
    <source>
        <dbReference type="ARBA" id="ARBA00022703"/>
    </source>
</evidence>
<comment type="similarity">
    <text evidence="7">Belongs to the alphacoronaviruses E protein family.</text>
</comment>
<evidence type="ECO:0000313" key="9">
    <source>
        <dbReference type="EMBL" id="QER90706.1"/>
    </source>
</evidence>
<evidence type="ECO:0000256" key="6">
    <source>
        <dbReference type="ARBA" id="ARBA00023136"/>
    </source>
</evidence>